<dbReference type="Proteomes" id="UP000317624">
    <property type="component" value="Unassembled WGS sequence"/>
</dbReference>
<dbReference type="OrthoDB" id="9812409at2"/>
<proteinExistence type="predicted"/>
<reference evidence="1 2" key="1">
    <citation type="submission" date="2019-07" db="EMBL/GenBank/DDBJ databases">
        <title>Hymenobacter sp. straun FUR1 Genome sequencing and assembly.</title>
        <authorList>
            <person name="Chhetri G."/>
        </authorList>
    </citation>
    <scope>NUCLEOTIDE SEQUENCE [LARGE SCALE GENOMIC DNA]</scope>
    <source>
        <strain evidence="1 2">Fur1</strain>
    </source>
</reference>
<sequence>MASVSSASRSARFWPTLGFAAITGSRATSGPVFLSQYLAGQALAPGFASSPLRFLAKPGVAKTLKFLIAGEFVGDKLPNTPNRIVPQQLSTRAASGALVGAALYKAKGGSAVSGALIGALGTVAATYLTYYLRKGISDKTGTPTGLVGAGEDALVLASGSALAKGLAKK</sequence>
<keyword evidence="2" id="KW-1185">Reference proteome</keyword>
<gene>
    <name evidence="1" type="ORF">FNT36_07805</name>
</gene>
<dbReference type="RefSeq" id="WP_144846147.1">
    <property type="nucleotide sequence ID" value="NZ_VMRJ01000002.1"/>
</dbReference>
<protein>
    <submittedName>
        <fullName evidence="1">DUF4126 domain-containing protein</fullName>
    </submittedName>
</protein>
<accession>A0A558BXW2</accession>
<evidence type="ECO:0000313" key="1">
    <source>
        <dbReference type="EMBL" id="TVT41349.1"/>
    </source>
</evidence>
<organism evidence="1 2">
    <name type="scientific">Hymenobacter setariae</name>
    <dbReference type="NCBI Taxonomy" id="2594794"/>
    <lineage>
        <taxon>Bacteria</taxon>
        <taxon>Pseudomonadati</taxon>
        <taxon>Bacteroidota</taxon>
        <taxon>Cytophagia</taxon>
        <taxon>Cytophagales</taxon>
        <taxon>Hymenobacteraceae</taxon>
        <taxon>Hymenobacter</taxon>
    </lineage>
</organism>
<dbReference type="EMBL" id="VMRJ01000002">
    <property type="protein sequence ID" value="TVT41349.1"/>
    <property type="molecule type" value="Genomic_DNA"/>
</dbReference>
<evidence type="ECO:0000313" key="2">
    <source>
        <dbReference type="Proteomes" id="UP000317624"/>
    </source>
</evidence>
<name>A0A558BXW2_9BACT</name>
<dbReference type="AlphaFoldDB" id="A0A558BXW2"/>
<comment type="caution">
    <text evidence="1">The sequence shown here is derived from an EMBL/GenBank/DDBJ whole genome shotgun (WGS) entry which is preliminary data.</text>
</comment>